<accession>A0AA38FPV3</accession>
<proteinExistence type="predicted"/>
<reference evidence="3 4" key="1">
    <citation type="journal article" date="2021" name="Nat. Plants">
        <title>The Taxus genome provides insights into paclitaxel biosynthesis.</title>
        <authorList>
            <person name="Xiong X."/>
            <person name="Gou J."/>
            <person name="Liao Q."/>
            <person name="Li Y."/>
            <person name="Zhou Q."/>
            <person name="Bi G."/>
            <person name="Li C."/>
            <person name="Du R."/>
            <person name="Wang X."/>
            <person name="Sun T."/>
            <person name="Guo L."/>
            <person name="Liang H."/>
            <person name="Lu P."/>
            <person name="Wu Y."/>
            <person name="Zhang Z."/>
            <person name="Ro D.K."/>
            <person name="Shang Y."/>
            <person name="Huang S."/>
            <person name="Yan J."/>
        </authorList>
    </citation>
    <scope>NUCLEOTIDE SEQUENCE [LARGE SCALE GENOMIC DNA]</scope>
    <source>
        <strain evidence="3">Ta-2019</strain>
    </source>
</reference>
<name>A0AA38FPV3_TAXCH</name>
<comment type="caution">
    <text evidence="3">The sequence shown here is derived from an EMBL/GenBank/DDBJ whole genome shotgun (WGS) entry which is preliminary data.</text>
</comment>
<gene>
    <name evidence="3" type="ORF">KI387_035740</name>
</gene>
<evidence type="ECO:0000313" key="4">
    <source>
        <dbReference type="Proteomes" id="UP000824469"/>
    </source>
</evidence>
<dbReference type="AlphaFoldDB" id="A0AA38FPV3"/>
<dbReference type="OMA" id="LEICHNW"/>
<feature type="domain" description="DUF632" evidence="2">
    <location>
        <begin position="1"/>
        <end position="130"/>
    </location>
</feature>
<feature type="compositionally biased region" description="Basic and acidic residues" evidence="1">
    <location>
        <begin position="161"/>
        <end position="180"/>
    </location>
</feature>
<keyword evidence="4" id="KW-1185">Reference proteome</keyword>
<feature type="non-terminal residue" evidence="3">
    <location>
        <position position="268"/>
    </location>
</feature>
<sequence>MWRVMFDCHQKQNKFISGAKSLGRVAASGVSSEMHRKATMQLENELRNWHACFNNWVDAQRGYVQALNGWLMKCIHQEPEETPDGTAPFSPRRVGAPPVFIICNDWYQKFDKIPESEVAKAIEKFAASVKEVVEYHNEEQQQKRKVENFEKDLNRQVQILKKTESRLHEPRPSSDKKIESDTGQASAGLADQKIYIDSLRKQVEQENAKHHNAMQETRNITLNSLQTDLKHVFEAMKEFTAFSLKTYEELSVYGGRENFSQVNGEGRR</sequence>
<dbReference type="Pfam" id="PF04782">
    <property type="entry name" value="DUF632"/>
    <property type="match status" value="1"/>
</dbReference>
<evidence type="ECO:0000256" key="1">
    <source>
        <dbReference type="SAM" id="MobiDB-lite"/>
    </source>
</evidence>
<evidence type="ECO:0000313" key="3">
    <source>
        <dbReference type="EMBL" id="KAH9307829.1"/>
    </source>
</evidence>
<dbReference type="InterPro" id="IPR006867">
    <property type="entry name" value="DUF632"/>
</dbReference>
<organism evidence="3 4">
    <name type="scientific">Taxus chinensis</name>
    <name type="common">Chinese yew</name>
    <name type="synonym">Taxus wallichiana var. chinensis</name>
    <dbReference type="NCBI Taxonomy" id="29808"/>
    <lineage>
        <taxon>Eukaryota</taxon>
        <taxon>Viridiplantae</taxon>
        <taxon>Streptophyta</taxon>
        <taxon>Embryophyta</taxon>
        <taxon>Tracheophyta</taxon>
        <taxon>Spermatophyta</taxon>
        <taxon>Pinopsida</taxon>
        <taxon>Pinidae</taxon>
        <taxon>Conifers II</taxon>
        <taxon>Cupressales</taxon>
        <taxon>Taxaceae</taxon>
        <taxon>Taxus</taxon>
    </lineage>
</organism>
<dbReference type="PANTHER" id="PTHR21450">
    <property type="entry name" value="PROTEIN ALTERED PHOSPHATE STARVATION RESPONSE 1"/>
    <property type="match status" value="1"/>
</dbReference>
<feature type="region of interest" description="Disordered" evidence="1">
    <location>
        <begin position="161"/>
        <end position="185"/>
    </location>
</feature>
<protein>
    <recommendedName>
        <fullName evidence="2">DUF632 domain-containing protein</fullName>
    </recommendedName>
</protein>
<dbReference type="EMBL" id="JAHRHJ020000007">
    <property type="protein sequence ID" value="KAH9307829.1"/>
    <property type="molecule type" value="Genomic_DNA"/>
</dbReference>
<dbReference type="Proteomes" id="UP000824469">
    <property type="component" value="Unassembled WGS sequence"/>
</dbReference>
<dbReference type="PANTHER" id="PTHR21450:SF2">
    <property type="entry name" value="FAMILY PROTEIN, PUTATIVE (DUF630 AND DUF632)-RELATED"/>
    <property type="match status" value="1"/>
</dbReference>
<evidence type="ECO:0000259" key="2">
    <source>
        <dbReference type="Pfam" id="PF04782"/>
    </source>
</evidence>